<keyword evidence="7" id="KW-1185">Reference proteome</keyword>
<dbReference type="GO" id="GO:0010628">
    <property type="term" value="P:positive regulation of gene expression"/>
    <property type="evidence" value="ECO:0007669"/>
    <property type="project" value="TreeGrafter"/>
</dbReference>
<dbReference type="CDD" id="cd08415">
    <property type="entry name" value="PBP2_LysR_opines_like"/>
    <property type="match status" value="1"/>
</dbReference>
<dbReference type="Gene3D" id="3.40.190.290">
    <property type="match status" value="1"/>
</dbReference>
<dbReference type="PANTHER" id="PTHR30427">
    <property type="entry name" value="TRANSCRIPTIONAL ACTIVATOR PROTEIN LYSR"/>
    <property type="match status" value="1"/>
</dbReference>
<gene>
    <name evidence="6" type="ORF">MESS2_560043</name>
</gene>
<evidence type="ECO:0000256" key="4">
    <source>
        <dbReference type="ARBA" id="ARBA00023163"/>
    </source>
</evidence>
<keyword evidence="3" id="KW-0238">DNA-binding</keyword>
<dbReference type="EMBL" id="CAUM01000124">
    <property type="protein sequence ID" value="CCV07440.1"/>
    <property type="molecule type" value="Genomic_DNA"/>
</dbReference>
<dbReference type="Proteomes" id="UP000012062">
    <property type="component" value="Unassembled WGS sequence"/>
</dbReference>
<feature type="domain" description="HTH lysR-type" evidence="5">
    <location>
        <begin position="1"/>
        <end position="58"/>
    </location>
</feature>
<evidence type="ECO:0000313" key="6">
    <source>
        <dbReference type="EMBL" id="CCV07440.1"/>
    </source>
</evidence>
<dbReference type="OrthoDB" id="7260751at2"/>
<comment type="similarity">
    <text evidence="1">Belongs to the LysR transcriptional regulatory family.</text>
</comment>
<dbReference type="AlphaFoldDB" id="M5ETU4"/>
<dbReference type="SUPFAM" id="SSF53850">
    <property type="entry name" value="Periplasmic binding protein-like II"/>
    <property type="match status" value="1"/>
</dbReference>
<evidence type="ECO:0000259" key="5">
    <source>
        <dbReference type="PROSITE" id="PS50931"/>
    </source>
</evidence>
<dbReference type="eggNOG" id="COG0583">
    <property type="taxonomic scope" value="Bacteria"/>
</dbReference>
<keyword evidence="2" id="KW-0805">Transcription regulation</keyword>
<dbReference type="GO" id="GO:0003700">
    <property type="term" value="F:DNA-binding transcription factor activity"/>
    <property type="evidence" value="ECO:0007669"/>
    <property type="project" value="InterPro"/>
</dbReference>
<organism evidence="6 7">
    <name type="scientific">Mesorhizobium metallidurans STM 2683</name>
    <dbReference type="NCBI Taxonomy" id="1297569"/>
    <lineage>
        <taxon>Bacteria</taxon>
        <taxon>Pseudomonadati</taxon>
        <taxon>Pseudomonadota</taxon>
        <taxon>Alphaproteobacteria</taxon>
        <taxon>Hyphomicrobiales</taxon>
        <taxon>Phyllobacteriaceae</taxon>
        <taxon>Mesorhizobium</taxon>
    </lineage>
</organism>
<evidence type="ECO:0000256" key="2">
    <source>
        <dbReference type="ARBA" id="ARBA00023015"/>
    </source>
</evidence>
<reference evidence="6 7" key="1">
    <citation type="submission" date="2013-02" db="EMBL/GenBank/DDBJ databases">
        <authorList>
            <person name="Genoscope - CEA"/>
        </authorList>
    </citation>
    <scope>NUCLEOTIDE SEQUENCE [LARGE SCALE GENOMIC DNA]</scope>
    <source>
        <strain evidence="6 7">STM 2683</strain>
    </source>
</reference>
<dbReference type="InterPro" id="IPR036388">
    <property type="entry name" value="WH-like_DNA-bd_sf"/>
</dbReference>
<dbReference type="GO" id="GO:0009089">
    <property type="term" value="P:lysine biosynthetic process via diaminopimelate"/>
    <property type="evidence" value="ECO:0007669"/>
    <property type="project" value="TreeGrafter"/>
</dbReference>
<dbReference type="PROSITE" id="PS50931">
    <property type="entry name" value="HTH_LYSR"/>
    <property type="match status" value="1"/>
</dbReference>
<dbReference type="InterPro" id="IPR005119">
    <property type="entry name" value="LysR_subst-bd"/>
</dbReference>
<dbReference type="GO" id="GO:0043565">
    <property type="term" value="F:sequence-specific DNA binding"/>
    <property type="evidence" value="ECO:0007669"/>
    <property type="project" value="TreeGrafter"/>
</dbReference>
<evidence type="ECO:0000256" key="3">
    <source>
        <dbReference type="ARBA" id="ARBA00023125"/>
    </source>
</evidence>
<dbReference type="Pfam" id="PF00126">
    <property type="entry name" value="HTH_1"/>
    <property type="match status" value="1"/>
</dbReference>
<dbReference type="PANTHER" id="PTHR30427:SF1">
    <property type="entry name" value="TRANSCRIPTIONAL ACTIVATOR PROTEIN LYSR"/>
    <property type="match status" value="1"/>
</dbReference>
<dbReference type="Gene3D" id="1.10.10.10">
    <property type="entry name" value="Winged helix-like DNA-binding domain superfamily/Winged helix DNA-binding domain"/>
    <property type="match status" value="1"/>
</dbReference>
<dbReference type="Pfam" id="PF03466">
    <property type="entry name" value="LysR_substrate"/>
    <property type="match status" value="1"/>
</dbReference>
<dbReference type="SUPFAM" id="SSF46785">
    <property type="entry name" value="Winged helix' DNA-binding domain"/>
    <property type="match status" value="1"/>
</dbReference>
<evidence type="ECO:0000256" key="1">
    <source>
        <dbReference type="ARBA" id="ARBA00009437"/>
    </source>
</evidence>
<protein>
    <submittedName>
        <fullName evidence="6">Transcriptional regulator, LysR family</fullName>
    </submittedName>
</protein>
<dbReference type="PRINTS" id="PR00039">
    <property type="entry name" value="HTHLYSR"/>
</dbReference>
<name>M5ETU4_9HYPH</name>
<dbReference type="InterPro" id="IPR037424">
    <property type="entry name" value="NocR_PBP2"/>
</dbReference>
<accession>M5ETU4</accession>
<comment type="caution">
    <text evidence="6">The sequence shown here is derived from an EMBL/GenBank/DDBJ whole genome shotgun (WGS) entry which is preliminary data.</text>
</comment>
<sequence length="297" mass="32126">MDVRLIETYQAVMTYGTTSRAAEILGMSQPAVSKAIMSLERSIGFKLFDREKGRMIPSAEGQLFFREVQISLAGLAKLRSAAARIRDYGSGDIRIACLSAFSTNLLPNAIARFRQQNPKVAVSFYVSGSSSIRDMIAANQLDIAITADEIDTNGVEATPFAEIPAALAIPPGHPLAEKEVVHPADLDRLPFVALAPEDTTRHEAEAIFAKYGVAPQVVVETAYSSTVCALVLAGLGCGIVDPITATGYIERGVTLRPLVPSVSFRTLMLFPNQKKSRIVTEMADALIEERSRLAEVR</sequence>
<dbReference type="InterPro" id="IPR000847">
    <property type="entry name" value="LysR_HTH_N"/>
</dbReference>
<keyword evidence="4" id="KW-0804">Transcription</keyword>
<dbReference type="STRING" id="1297569.MESS2_560043"/>
<dbReference type="RefSeq" id="WP_008876327.1">
    <property type="nucleotide sequence ID" value="NZ_CAUM01000124.1"/>
</dbReference>
<evidence type="ECO:0000313" key="7">
    <source>
        <dbReference type="Proteomes" id="UP000012062"/>
    </source>
</evidence>
<proteinExistence type="inferred from homology"/>
<dbReference type="InterPro" id="IPR036390">
    <property type="entry name" value="WH_DNA-bd_sf"/>
</dbReference>